<dbReference type="EMBL" id="BQNB010010171">
    <property type="protein sequence ID" value="GJS73678.1"/>
    <property type="molecule type" value="Genomic_DNA"/>
</dbReference>
<proteinExistence type="predicted"/>
<reference evidence="1" key="2">
    <citation type="submission" date="2022-01" db="EMBL/GenBank/DDBJ databases">
        <authorList>
            <person name="Yamashiro T."/>
            <person name="Shiraishi A."/>
            <person name="Satake H."/>
            <person name="Nakayama K."/>
        </authorList>
    </citation>
    <scope>NUCLEOTIDE SEQUENCE</scope>
</reference>
<gene>
    <name evidence="1" type="ORF">Tco_0706519</name>
</gene>
<sequence>MLGHVSMLNNVLSSITFILRVSDFGLSLMGPDLDSQQRPTKAAGTVGYIDPKNYGLNVVTGRSERVARISNEPNAAHPGIILMTRVDCANKGHPTTLCMTNMIGKIASKQLKMKISVSFSSTLEKGTWPGLLPHAVSFSRLLELVSNDCSVEINETGTKLKHKLGREVSGA</sequence>
<dbReference type="SUPFAM" id="SSF56112">
    <property type="entry name" value="Protein kinase-like (PK-like)"/>
    <property type="match status" value="1"/>
</dbReference>
<organism evidence="1 2">
    <name type="scientific">Tanacetum coccineum</name>
    <dbReference type="NCBI Taxonomy" id="301880"/>
    <lineage>
        <taxon>Eukaryota</taxon>
        <taxon>Viridiplantae</taxon>
        <taxon>Streptophyta</taxon>
        <taxon>Embryophyta</taxon>
        <taxon>Tracheophyta</taxon>
        <taxon>Spermatophyta</taxon>
        <taxon>Magnoliopsida</taxon>
        <taxon>eudicotyledons</taxon>
        <taxon>Gunneridae</taxon>
        <taxon>Pentapetalae</taxon>
        <taxon>asterids</taxon>
        <taxon>campanulids</taxon>
        <taxon>Asterales</taxon>
        <taxon>Asteraceae</taxon>
        <taxon>Asteroideae</taxon>
        <taxon>Anthemideae</taxon>
        <taxon>Anthemidinae</taxon>
        <taxon>Tanacetum</taxon>
    </lineage>
</organism>
<comment type="caution">
    <text evidence="1">The sequence shown here is derived from an EMBL/GenBank/DDBJ whole genome shotgun (WGS) entry which is preliminary data.</text>
</comment>
<dbReference type="Proteomes" id="UP001151760">
    <property type="component" value="Unassembled WGS sequence"/>
</dbReference>
<evidence type="ECO:0000313" key="2">
    <source>
        <dbReference type="Proteomes" id="UP001151760"/>
    </source>
</evidence>
<accession>A0ABQ4Y7L7</accession>
<evidence type="ECO:0000313" key="1">
    <source>
        <dbReference type="EMBL" id="GJS73678.1"/>
    </source>
</evidence>
<dbReference type="InterPro" id="IPR037136">
    <property type="entry name" value="RNA3'_phos_cyclase_dom_sf"/>
</dbReference>
<protein>
    <submittedName>
        <fullName evidence="1">Serine/threonine-protein kinase-like protein CCR3</fullName>
    </submittedName>
</protein>
<keyword evidence="2" id="KW-1185">Reference proteome</keyword>
<dbReference type="InterPro" id="IPR011009">
    <property type="entry name" value="Kinase-like_dom_sf"/>
</dbReference>
<name>A0ABQ4Y7L7_9ASTR</name>
<reference evidence="1" key="1">
    <citation type="journal article" date="2022" name="Int. J. Mol. Sci.">
        <title>Draft Genome of Tanacetum Coccineum: Genomic Comparison of Closely Related Tanacetum-Family Plants.</title>
        <authorList>
            <person name="Yamashiro T."/>
            <person name="Shiraishi A."/>
            <person name="Nakayama K."/>
            <person name="Satake H."/>
        </authorList>
    </citation>
    <scope>NUCLEOTIDE SEQUENCE</scope>
</reference>
<dbReference type="Gene3D" id="3.65.10.20">
    <property type="entry name" value="RNA 3'-terminal phosphate cyclase domain"/>
    <property type="match status" value="1"/>
</dbReference>